<proteinExistence type="predicted"/>
<protein>
    <recommendedName>
        <fullName evidence="8">Tissue factor pathway inhibitor</fullName>
    </recommendedName>
</protein>
<evidence type="ECO:0000259" key="9">
    <source>
        <dbReference type="PROSITE" id="PS50279"/>
    </source>
</evidence>
<name>A0ABM0ILL1_ECHTE</name>
<dbReference type="SMART" id="SM00131">
    <property type="entry name" value="KU"/>
    <property type="match status" value="3"/>
</dbReference>
<comment type="subcellular location">
    <subcellularLocation>
        <location evidence="8">Secreted</location>
    </subcellularLocation>
</comment>
<feature type="domain" description="BPTI/Kunitz inhibitor" evidence="9">
    <location>
        <begin position="34"/>
        <end position="84"/>
    </location>
</feature>
<dbReference type="RefSeq" id="XP_004702870.1">
    <property type="nucleotide sequence ID" value="XM_004702813.1"/>
</dbReference>
<evidence type="ECO:0000256" key="1">
    <source>
        <dbReference type="ARBA" id="ARBA00022690"/>
    </source>
</evidence>
<dbReference type="PANTHER" id="PTHR10083:SF374">
    <property type="entry name" value="BPTI_KUNITZ INHIBITOR DOMAIN-CONTAINING PROTEIN"/>
    <property type="match status" value="1"/>
</dbReference>
<keyword evidence="1 8" id="KW-0646">Protease inhibitor</keyword>
<dbReference type="Pfam" id="PF00014">
    <property type="entry name" value="Kunitz_BPTI"/>
    <property type="match status" value="3"/>
</dbReference>
<evidence type="ECO:0000256" key="8">
    <source>
        <dbReference type="PIRNR" id="PIRNR001620"/>
    </source>
</evidence>
<evidence type="ECO:0000256" key="3">
    <source>
        <dbReference type="ARBA" id="ARBA00022737"/>
    </source>
</evidence>
<keyword evidence="3" id="KW-0677">Repeat</keyword>
<feature type="domain" description="BPTI/Kunitz inhibitor" evidence="9">
    <location>
        <begin position="153"/>
        <end position="203"/>
    </location>
</feature>
<evidence type="ECO:0000256" key="7">
    <source>
        <dbReference type="ARBA" id="ARBA00023180"/>
    </source>
</evidence>
<dbReference type="GeneID" id="101654083"/>
<keyword evidence="6" id="KW-1015">Disulfide bond</keyword>
<accession>A0ABM0ILL1</accession>
<feature type="chain" id="PRO_5045015086" description="Tissue factor pathway inhibitor" evidence="8">
    <location>
        <begin position="21"/>
        <end position="230"/>
    </location>
</feature>
<dbReference type="PROSITE" id="PS50279">
    <property type="entry name" value="BPTI_KUNITZ_2"/>
    <property type="match status" value="3"/>
</dbReference>
<dbReference type="CDD" id="cd22616">
    <property type="entry name" value="Kunitz_TFPI2_1-like"/>
    <property type="match status" value="1"/>
</dbReference>
<sequence>MGSFGLLLLLILSLLGTALGNFATSPADNNAEICLLPKCKGPCRARIARYYYDRHLQSCQRFWYGGCQGNANNFKTQNDCKKTCWRIQEVPPNCLLEVSEKPCKNATKQYYFNLKSMTCEQVKSGNCLGNENSFPDKAACMRLCVSRRNSSFCYSPKDERLCSANVTCYYANSRHKACEPITYPGCGENGNNFVSVEDCKRVCKRALKKERKSQRVISVNRNLRTQKIQL</sequence>
<dbReference type="InterPro" id="IPR002223">
    <property type="entry name" value="Kunitz_BPTI"/>
</dbReference>
<dbReference type="Proteomes" id="UP000694863">
    <property type="component" value="Unplaced"/>
</dbReference>
<evidence type="ECO:0000256" key="5">
    <source>
        <dbReference type="ARBA" id="ARBA00023084"/>
    </source>
</evidence>
<dbReference type="Gene3D" id="4.10.410.10">
    <property type="entry name" value="Pancreatic trypsin inhibitor Kunitz domain"/>
    <property type="match status" value="3"/>
</dbReference>
<keyword evidence="2 8" id="KW-0356">Hemostasis</keyword>
<dbReference type="InterPro" id="IPR036880">
    <property type="entry name" value="Kunitz_BPTI_sf"/>
</dbReference>
<dbReference type="SUPFAM" id="SSF57362">
    <property type="entry name" value="BPTI-like"/>
    <property type="match status" value="3"/>
</dbReference>
<dbReference type="InterPro" id="IPR020901">
    <property type="entry name" value="Prtase_inh_Kunz-CS"/>
</dbReference>
<feature type="signal peptide" evidence="8">
    <location>
        <begin position="1"/>
        <end position="20"/>
    </location>
</feature>
<gene>
    <name evidence="11" type="primary">TFPI2</name>
</gene>
<dbReference type="InterPro" id="IPR008296">
    <property type="entry name" value="TFPI-like"/>
</dbReference>
<dbReference type="InterPro" id="IPR050098">
    <property type="entry name" value="TFPI/VKTCI-like"/>
</dbReference>
<dbReference type="PROSITE" id="PS00280">
    <property type="entry name" value="BPTI_KUNITZ_1"/>
    <property type="match status" value="1"/>
</dbReference>
<evidence type="ECO:0000256" key="4">
    <source>
        <dbReference type="ARBA" id="ARBA00022900"/>
    </source>
</evidence>
<feature type="domain" description="BPTI/Kunitz inhibitor" evidence="9">
    <location>
        <begin position="94"/>
        <end position="144"/>
    </location>
</feature>
<organism evidence="10 11">
    <name type="scientific">Echinops telfairi</name>
    <name type="common">Lesser hedgehog tenrec</name>
    <dbReference type="NCBI Taxonomy" id="9371"/>
    <lineage>
        <taxon>Eukaryota</taxon>
        <taxon>Metazoa</taxon>
        <taxon>Chordata</taxon>
        <taxon>Craniata</taxon>
        <taxon>Vertebrata</taxon>
        <taxon>Euteleostomi</taxon>
        <taxon>Mammalia</taxon>
        <taxon>Eutheria</taxon>
        <taxon>Afrotheria</taxon>
        <taxon>Tenrecidae</taxon>
        <taxon>Tenrecinae</taxon>
        <taxon>Echinops</taxon>
    </lineage>
</organism>
<reference evidence="11" key="1">
    <citation type="submission" date="2025-08" db="UniProtKB">
        <authorList>
            <consortium name="RefSeq"/>
        </authorList>
    </citation>
    <scope>IDENTIFICATION</scope>
</reference>
<keyword evidence="7" id="KW-0325">Glycoprotein</keyword>
<evidence type="ECO:0000256" key="2">
    <source>
        <dbReference type="ARBA" id="ARBA00022696"/>
    </source>
</evidence>
<dbReference type="PIRSF" id="PIRSF001620">
    <property type="entry name" value="TFPI"/>
    <property type="match status" value="1"/>
</dbReference>
<dbReference type="PRINTS" id="PR00759">
    <property type="entry name" value="BASICPTASE"/>
</dbReference>
<keyword evidence="5 8" id="KW-0094">Blood coagulation</keyword>
<evidence type="ECO:0000313" key="10">
    <source>
        <dbReference type="Proteomes" id="UP000694863"/>
    </source>
</evidence>
<keyword evidence="10" id="KW-1185">Reference proteome</keyword>
<keyword evidence="8" id="KW-0732">Signal</keyword>
<keyword evidence="4 8" id="KW-0722">Serine protease inhibitor</keyword>
<dbReference type="PANTHER" id="PTHR10083">
    <property type="entry name" value="KUNITZ-TYPE PROTEASE INHIBITOR-RELATED"/>
    <property type="match status" value="1"/>
</dbReference>
<evidence type="ECO:0000313" key="11">
    <source>
        <dbReference type="RefSeq" id="XP_004702870.1"/>
    </source>
</evidence>
<evidence type="ECO:0000256" key="6">
    <source>
        <dbReference type="ARBA" id="ARBA00023157"/>
    </source>
</evidence>